<feature type="compositionally biased region" description="Basic residues" evidence="8">
    <location>
        <begin position="180"/>
        <end position="190"/>
    </location>
</feature>
<feature type="compositionally biased region" description="Polar residues" evidence="8">
    <location>
        <begin position="851"/>
        <end position="869"/>
    </location>
</feature>
<dbReference type="Gene3D" id="3.40.140.10">
    <property type="entry name" value="Cytidine Deaminase, domain 2"/>
    <property type="match status" value="1"/>
</dbReference>
<feature type="compositionally biased region" description="Basic and acidic residues" evidence="8">
    <location>
        <begin position="549"/>
        <end position="558"/>
    </location>
</feature>
<dbReference type="SUPFAM" id="SSF53927">
    <property type="entry name" value="Cytidine deaminase-like"/>
    <property type="match status" value="1"/>
</dbReference>
<dbReference type="PANTHER" id="PTHR11079">
    <property type="entry name" value="CYTOSINE DEAMINASE FAMILY MEMBER"/>
    <property type="match status" value="1"/>
</dbReference>
<feature type="region of interest" description="Disordered" evidence="8">
    <location>
        <begin position="845"/>
        <end position="879"/>
    </location>
</feature>
<keyword evidence="3" id="KW-0819">tRNA processing</keyword>
<dbReference type="Pfam" id="PF00383">
    <property type="entry name" value="dCMP_cyt_deam_1"/>
    <property type="match status" value="1"/>
</dbReference>
<sequence>MQNTYISSSFQLRCKGPFSFSFNDYSCCLNDRIDRNPLLYSSSSCCSCCGNSLYSRFPISSPSFLYGLRQSNLIQWSPCKKLILNGLDRFTSSRCPFDVGRSCYCEKDYILKGRNLGKGGIRRMVFEEKSEWSDFCDDSNGIDEVEIMLNLLAEDVSDECYSIRKGSRKSSRVKVEKRGNGRKNNLRRRTKNGDLGVLESQSKFEYEEKVIRSKEREMGLKEDDRREKERAILLRRENVRMRARMRAKEDKKDSLLREEKVREEEREKHLRENWRERVRVEEGEDLSRRQDHGQRVRKNGSSCSSYYSFSSGDFEIDNEAQHEQEECEGELSRGYMRDSRRNEGVVSDEVQEEYHRHGDYSKKQGDVLRKENTQVVFSGASSAVEGEWRKKSEKRLTDASMEETELSKELADKQSRYREIEQSAYGESARFDDKNKKLNLAVKFDRETREQHGQTHDSETRMKSKQFTEMSKAHVADTETSSAFHKLYHGRNESSSKSMSSERKESDHHIAAGHLSREDEYRRNSSKLTEVSKIQEMDVRGTSSAVRQSDIRMKKQEDYSSMDLNSVNNREEQYRHASQSSRLLDSNEKYNQVTQNVHSESTSVSKKETQHSMEKHEAKSSSIHKSDLGLRERLEMTTKSKNGVSDVAADNERTSIVTEPPSQLLVRVSVHGESASGSATEQSADGFTVLHEQSHTTGDQAQGEPQKFLSHEDALGSADRLQKSSAHYIEEYVQKVRNEISTSEPSDVKKTYETKLVHEEKDSLNSYSSRVSQSREQDSRSLSQSSGIKGPSDESWDVAEPSMQEHLETGRIKTENNNGTTVVKRTGRSLWNIIGDIVRLRWASRSEHGSTAKSGGKSSPNQSMSSETWFSGHDPDENVHVETKGDRVILTEESTSVNQQQDEKDCSQSQGQVSSLSSSKGEMKQTGGGSLSSSSVLQRDSSIQRNSFRTGETTSERKSEASFPESRAAESSVTLPSLQLRRSPVVGENSASRKAEGSGSGTVVQIDTPVPTTLTENPRSVSKNEELERRKLGRSDQVVKDRFDEWEAAYRLEMEQRRVDEMFMREALLEAKKAADSWEVPVGAVLVRDGKIIARGYNLVEELRDSTAHAEINCIREASNLLRTWRLSETTLYVTLEPCPMCAGAILQARIDTVVWGAPNKLLGADGSWIRLFPNGEGGSGLELSDKPPAPVHPFHPKIVVRRGVLAAECADTMQHFFQLRRKKDNKSETTTPPSCLPISHHHPSRFLTKIHDAFHLMFCL</sequence>
<dbReference type="Proteomes" id="UP001652660">
    <property type="component" value="Chromosome 11e"/>
</dbReference>
<evidence type="ECO:0000256" key="4">
    <source>
        <dbReference type="ARBA" id="ARBA00022723"/>
    </source>
</evidence>
<feature type="compositionally biased region" description="Basic and acidic residues" evidence="8">
    <location>
        <begin position="352"/>
        <end position="364"/>
    </location>
</feature>
<feature type="compositionally biased region" description="Polar residues" evidence="8">
    <location>
        <begin position="576"/>
        <end position="604"/>
    </location>
</feature>
<organism evidence="10 11">
    <name type="scientific">Coffea arabica</name>
    <name type="common">Arabian coffee</name>
    <dbReference type="NCBI Taxonomy" id="13443"/>
    <lineage>
        <taxon>Eukaryota</taxon>
        <taxon>Viridiplantae</taxon>
        <taxon>Streptophyta</taxon>
        <taxon>Embryophyta</taxon>
        <taxon>Tracheophyta</taxon>
        <taxon>Spermatophyta</taxon>
        <taxon>Magnoliopsida</taxon>
        <taxon>eudicotyledons</taxon>
        <taxon>Gunneridae</taxon>
        <taxon>Pentapetalae</taxon>
        <taxon>asterids</taxon>
        <taxon>lamiids</taxon>
        <taxon>Gentianales</taxon>
        <taxon>Rubiaceae</taxon>
        <taxon>Ixoroideae</taxon>
        <taxon>Gardenieae complex</taxon>
        <taxon>Bertiereae - Coffeeae clade</taxon>
        <taxon>Coffeeae</taxon>
        <taxon>Coffea</taxon>
    </lineage>
</organism>
<accession>A0ABM4W9P7</accession>
<feature type="region of interest" description="Disordered" evidence="8">
    <location>
        <begin position="390"/>
        <end position="430"/>
    </location>
</feature>
<feature type="region of interest" description="Disordered" evidence="8">
    <location>
        <begin position="894"/>
        <end position="1028"/>
    </location>
</feature>
<proteinExistence type="inferred from homology"/>
<dbReference type="InterPro" id="IPR016193">
    <property type="entry name" value="Cytidine_deaminase-like"/>
</dbReference>
<keyword evidence="5" id="KW-0378">Hydrolase</keyword>
<name>A0ABM4W9P7_COFAR</name>
<evidence type="ECO:0000256" key="1">
    <source>
        <dbReference type="ARBA" id="ARBA00001947"/>
    </source>
</evidence>
<dbReference type="InterPro" id="IPR002125">
    <property type="entry name" value="CMP_dCMP_dom"/>
</dbReference>
<comment type="catalytic activity">
    <reaction evidence="7">
        <text>adenosine(34) in tRNA + H2O + H(+) = inosine(34) in tRNA + NH4(+)</text>
        <dbReference type="Rhea" id="RHEA:43168"/>
        <dbReference type="Rhea" id="RHEA-COMP:10373"/>
        <dbReference type="Rhea" id="RHEA-COMP:10374"/>
        <dbReference type="ChEBI" id="CHEBI:15377"/>
        <dbReference type="ChEBI" id="CHEBI:15378"/>
        <dbReference type="ChEBI" id="CHEBI:28938"/>
        <dbReference type="ChEBI" id="CHEBI:74411"/>
        <dbReference type="ChEBI" id="CHEBI:82852"/>
        <dbReference type="EC" id="3.5.4.33"/>
    </reaction>
</comment>
<feature type="compositionally biased region" description="Basic and acidic residues" evidence="8">
    <location>
        <begin position="443"/>
        <end position="462"/>
    </location>
</feature>
<reference evidence="11" key="1">
    <citation type="submission" date="2025-08" db="UniProtKB">
        <authorList>
            <consortium name="RefSeq"/>
        </authorList>
    </citation>
    <scope>IDENTIFICATION</scope>
    <source>
        <tissue evidence="11">Leaves</tissue>
    </source>
</reference>
<dbReference type="GeneID" id="140021470"/>
<feature type="compositionally biased region" description="Basic and acidic residues" evidence="8">
    <location>
        <begin position="281"/>
        <end position="294"/>
    </location>
</feature>
<evidence type="ECO:0000259" key="9">
    <source>
        <dbReference type="PROSITE" id="PS51747"/>
    </source>
</evidence>
<feature type="region of interest" description="Disordered" evidence="8">
    <location>
        <begin position="320"/>
        <end position="364"/>
    </location>
</feature>
<feature type="region of interest" description="Disordered" evidence="8">
    <location>
        <begin position="172"/>
        <end position="192"/>
    </location>
</feature>
<dbReference type="HAMAP" id="MF_00972">
    <property type="entry name" value="tRNA_aden_deaminase"/>
    <property type="match status" value="1"/>
</dbReference>
<evidence type="ECO:0000256" key="8">
    <source>
        <dbReference type="SAM" id="MobiDB-lite"/>
    </source>
</evidence>
<keyword evidence="10" id="KW-1185">Reference proteome</keyword>
<evidence type="ECO:0000256" key="2">
    <source>
        <dbReference type="ARBA" id="ARBA00012740"/>
    </source>
</evidence>
<gene>
    <name evidence="11" type="primary">LOC140021470</name>
</gene>
<feature type="region of interest" description="Disordered" evidence="8">
    <location>
        <begin position="281"/>
        <end position="303"/>
    </location>
</feature>
<feature type="compositionally biased region" description="Polar residues" evidence="8">
    <location>
        <begin position="936"/>
        <end position="953"/>
    </location>
</feature>
<feature type="region of interest" description="Disordered" evidence="8">
    <location>
        <begin position="759"/>
        <end position="820"/>
    </location>
</feature>
<feature type="compositionally biased region" description="Basic and acidic residues" evidence="8">
    <location>
        <begin position="490"/>
        <end position="523"/>
    </location>
</feature>
<feature type="compositionally biased region" description="Polar residues" evidence="8">
    <location>
        <begin position="1001"/>
        <end position="1021"/>
    </location>
</feature>
<evidence type="ECO:0000256" key="3">
    <source>
        <dbReference type="ARBA" id="ARBA00022694"/>
    </source>
</evidence>
<feature type="compositionally biased region" description="Low complexity" evidence="8">
    <location>
        <begin position="907"/>
        <end position="919"/>
    </location>
</feature>
<evidence type="ECO:0000313" key="10">
    <source>
        <dbReference type="Proteomes" id="UP001652660"/>
    </source>
</evidence>
<dbReference type="CDD" id="cd01285">
    <property type="entry name" value="nucleoside_deaminase"/>
    <property type="match status" value="1"/>
</dbReference>
<evidence type="ECO:0000256" key="7">
    <source>
        <dbReference type="ARBA" id="ARBA00048045"/>
    </source>
</evidence>
<feature type="compositionally biased region" description="Basic and acidic residues" evidence="8">
    <location>
        <begin position="405"/>
        <end position="421"/>
    </location>
</feature>
<evidence type="ECO:0000313" key="11">
    <source>
        <dbReference type="RefSeq" id="XP_071928465.1"/>
    </source>
</evidence>
<evidence type="ECO:0000256" key="6">
    <source>
        <dbReference type="ARBA" id="ARBA00022833"/>
    </source>
</evidence>
<feature type="domain" description="CMP/dCMP-type deaminase" evidence="9">
    <location>
        <begin position="1058"/>
        <end position="1180"/>
    </location>
</feature>
<keyword evidence="6" id="KW-0862">Zinc</keyword>
<dbReference type="PANTHER" id="PTHR11079:SF179">
    <property type="entry name" value="TRNA(ADENINE(34)) DEAMINASE, CHLOROPLASTIC"/>
    <property type="match status" value="1"/>
</dbReference>
<dbReference type="RefSeq" id="XP_071928465.1">
    <property type="nucleotide sequence ID" value="XM_072072364.1"/>
</dbReference>
<feature type="region of interest" description="Disordered" evidence="8">
    <location>
        <begin position="442"/>
        <end position="625"/>
    </location>
</feature>
<feature type="compositionally biased region" description="Basic and acidic residues" evidence="8">
    <location>
        <begin position="605"/>
        <end position="625"/>
    </location>
</feature>
<keyword evidence="4" id="KW-0479">Metal-binding</keyword>
<dbReference type="EC" id="3.5.4.33" evidence="2"/>
<evidence type="ECO:0000256" key="5">
    <source>
        <dbReference type="ARBA" id="ARBA00022801"/>
    </source>
</evidence>
<feature type="compositionally biased region" description="Basic and acidic residues" evidence="8">
    <location>
        <begin position="803"/>
        <end position="814"/>
    </location>
</feature>
<dbReference type="PROSITE" id="PS51747">
    <property type="entry name" value="CYT_DCMP_DEAMINASES_2"/>
    <property type="match status" value="1"/>
</dbReference>
<dbReference type="InterPro" id="IPR028883">
    <property type="entry name" value="tRNA_aden_deaminase"/>
</dbReference>
<comment type="cofactor">
    <cofactor evidence="1">
        <name>Zn(2+)</name>
        <dbReference type="ChEBI" id="CHEBI:29105"/>
    </cofactor>
</comment>
<protein>
    <recommendedName>
        <fullName evidence="2">tRNA(adenine(34)) deaminase</fullName>
        <ecNumber evidence="2">3.5.4.33</ecNumber>
    </recommendedName>
</protein>